<dbReference type="GO" id="GO:0016209">
    <property type="term" value="F:antioxidant activity"/>
    <property type="evidence" value="ECO:0007669"/>
    <property type="project" value="InterPro"/>
</dbReference>
<dbReference type="PANTHER" id="PTHR42852:SF13">
    <property type="entry name" value="PROTEIN DIPZ"/>
    <property type="match status" value="1"/>
</dbReference>
<organism evidence="3 4">
    <name type="scientific">Bradyrhizobium nanningense</name>
    <dbReference type="NCBI Taxonomy" id="1325118"/>
    <lineage>
        <taxon>Bacteria</taxon>
        <taxon>Pseudomonadati</taxon>
        <taxon>Pseudomonadota</taxon>
        <taxon>Alphaproteobacteria</taxon>
        <taxon>Hyphomicrobiales</taxon>
        <taxon>Nitrobacteraceae</taxon>
        <taxon>Bradyrhizobium</taxon>
    </lineage>
</organism>
<comment type="caution">
    <text evidence="3">The sequence shown here is derived from an EMBL/GenBank/DDBJ whole genome shotgun (WGS) entry which is preliminary data.</text>
</comment>
<dbReference type="PROSITE" id="PS00194">
    <property type="entry name" value="THIOREDOXIN_1"/>
    <property type="match status" value="1"/>
</dbReference>
<dbReference type="InterPro" id="IPR017937">
    <property type="entry name" value="Thioredoxin_CS"/>
</dbReference>
<dbReference type="PROSITE" id="PS51352">
    <property type="entry name" value="THIOREDOXIN_2"/>
    <property type="match status" value="1"/>
</dbReference>
<keyword evidence="1" id="KW-0676">Redox-active center</keyword>
<dbReference type="Proteomes" id="UP000289546">
    <property type="component" value="Unassembled WGS sequence"/>
</dbReference>
<protein>
    <recommendedName>
        <fullName evidence="2">Thioredoxin domain-containing protein</fullName>
    </recommendedName>
</protein>
<dbReference type="InterPro" id="IPR050553">
    <property type="entry name" value="Thioredoxin_ResA/DsbE_sf"/>
</dbReference>
<dbReference type="SUPFAM" id="SSF52833">
    <property type="entry name" value="Thioredoxin-like"/>
    <property type="match status" value="1"/>
</dbReference>
<evidence type="ECO:0000259" key="2">
    <source>
        <dbReference type="PROSITE" id="PS51352"/>
    </source>
</evidence>
<dbReference type="InterPro" id="IPR013766">
    <property type="entry name" value="Thioredoxin_domain"/>
</dbReference>
<feature type="domain" description="Thioredoxin" evidence="2">
    <location>
        <begin position="17"/>
        <end position="159"/>
    </location>
</feature>
<gene>
    <name evidence="3" type="ORF">XH99_02300</name>
</gene>
<evidence type="ECO:0000256" key="1">
    <source>
        <dbReference type="ARBA" id="ARBA00023284"/>
    </source>
</evidence>
<dbReference type="Gene3D" id="3.40.30.10">
    <property type="entry name" value="Glutaredoxin"/>
    <property type="match status" value="1"/>
</dbReference>
<evidence type="ECO:0000313" key="3">
    <source>
        <dbReference type="EMBL" id="RXH38150.1"/>
    </source>
</evidence>
<accession>A0A4Q0SI03</accession>
<dbReference type="GO" id="GO:0015036">
    <property type="term" value="F:disulfide oxidoreductase activity"/>
    <property type="evidence" value="ECO:0007669"/>
    <property type="project" value="UniProtKB-ARBA"/>
</dbReference>
<dbReference type="EMBL" id="LBJQ01000006">
    <property type="protein sequence ID" value="RXH38150.1"/>
    <property type="molecule type" value="Genomic_DNA"/>
</dbReference>
<dbReference type="PANTHER" id="PTHR42852">
    <property type="entry name" value="THIOL:DISULFIDE INTERCHANGE PROTEIN DSBE"/>
    <property type="match status" value="1"/>
</dbReference>
<proteinExistence type="predicted"/>
<sequence>MFCAVAMWTSARAADFVPLAPKQIDYVVRDRNGDGHTAAQFGARLTVLHFWASWCVPCRVELPALAALQSDLGREGVRVVAVSVDRLGWDAIDRTTSKLGVRDLELYHDRDREAAVALGVAALPTTILVDAQGREVARMRGEGEWADPALRRELLGFASP</sequence>
<dbReference type="InterPro" id="IPR000866">
    <property type="entry name" value="AhpC/TSA"/>
</dbReference>
<dbReference type="Pfam" id="PF00578">
    <property type="entry name" value="AhpC-TSA"/>
    <property type="match status" value="1"/>
</dbReference>
<reference evidence="3 4" key="1">
    <citation type="submission" date="2015-04" db="EMBL/GenBank/DDBJ databases">
        <title>Comparative genomics of rhizobia nodulating Arachis hypogaea in China.</title>
        <authorList>
            <person name="Li Y."/>
        </authorList>
    </citation>
    <scope>NUCLEOTIDE SEQUENCE [LARGE SCALE GENOMIC DNA]</scope>
    <source>
        <strain evidence="3 4">CCBAU 51757</strain>
    </source>
</reference>
<dbReference type="AlphaFoldDB" id="A0A4Q0SI03"/>
<dbReference type="CDD" id="cd02966">
    <property type="entry name" value="TlpA_like_family"/>
    <property type="match status" value="1"/>
</dbReference>
<dbReference type="InterPro" id="IPR036249">
    <property type="entry name" value="Thioredoxin-like_sf"/>
</dbReference>
<evidence type="ECO:0000313" key="4">
    <source>
        <dbReference type="Proteomes" id="UP000289546"/>
    </source>
</evidence>
<keyword evidence="4" id="KW-1185">Reference proteome</keyword>
<name>A0A4Q0SI03_9BRAD</name>